<reference evidence="1 2" key="1">
    <citation type="submission" date="2010-05" db="EMBL/GenBank/DDBJ databases">
        <title>Complete sequence of Thermincola sp. JR.</title>
        <authorList>
            <consortium name="US DOE Joint Genome Institute"/>
            <person name="Lucas S."/>
            <person name="Copeland A."/>
            <person name="Lapidus A."/>
            <person name="Cheng J.-F."/>
            <person name="Bruce D."/>
            <person name="Goodwin L."/>
            <person name="Pitluck S."/>
            <person name="Chertkov O."/>
            <person name="Detter J.C."/>
            <person name="Han C."/>
            <person name="Tapia R."/>
            <person name="Land M."/>
            <person name="Hauser L."/>
            <person name="Kyrpides N."/>
            <person name="Mikhailova N."/>
            <person name="Hazen T.C."/>
            <person name="Woyke T."/>
        </authorList>
    </citation>
    <scope>NUCLEOTIDE SEQUENCE [LARGE SCALE GENOMIC DNA]</scope>
    <source>
        <strain evidence="1 2">JR</strain>
    </source>
</reference>
<dbReference type="STRING" id="635013.TherJR_2784"/>
<keyword evidence="1" id="KW-0808">Transferase</keyword>
<dbReference type="HOGENOM" id="CLU_042930_1_1_9"/>
<keyword evidence="1" id="KW-0548">Nucleotidyltransferase</keyword>
<accession>D5XCU0</accession>
<dbReference type="InterPro" id="IPR003329">
    <property type="entry name" value="Cytidylyl_trans"/>
</dbReference>
<dbReference type="EMBL" id="CP002028">
    <property type="protein sequence ID" value="ADG83616.1"/>
    <property type="molecule type" value="Genomic_DNA"/>
</dbReference>
<dbReference type="GO" id="GO:0008781">
    <property type="term" value="F:N-acylneuraminate cytidylyltransferase activity"/>
    <property type="evidence" value="ECO:0007669"/>
    <property type="project" value="TreeGrafter"/>
</dbReference>
<dbReference type="KEGG" id="tjr:TherJR_2784"/>
<dbReference type="SUPFAM" id="SSF53448">
    <property type="entry name" value="Nucleotide-diphospho-sugar transferases"/>
    <property type="match status" value="1"/>
</dbReference>
<dbReference type="Gene3D" id="3.90.550.10">
    <property type="entry name" value="Spore Coat Polysaccharide Biosynthesis Protein SpsA, Chain A"/>
    <property type="match status" value="1"/>
</dbReference>
<organism evidence="1 2">
    <name type="scientific">Thermincola potens (strain JR)</name>
    <dbReference type="NCBI Taxonomy" id="635013"/>
    <lineage>
        <taxon>Bacteria</taxon>
        <taxon>Bacillati</taxon>
        <taxon>Bacillota</taxon>
        <taxon>Clostridia</taxon>
        <taxon>Eubacteriales</taxon>
        <taxon>Thermincolaceae</taxon>
        <taxon>Thermincola</taxon>
    </lineage>
</organism>
<dbReference type="InterPro" id="IPR029044">
    <property type="entry name" value="Nucleotide-diphossugar_trans"/>
</dbReference>
<keyword evidence="2" id="KW-1185">Reference proteome</keyword>
<gene>
    <name evidence="1" type="ordered locus">TherJR_2784</name>
</gene>
<dbReference type="OrthoDB" id="9805604at2"/>
<dbReference type="PANTHER" id="PTHR21485:SF6">
    <property type="entry name" value="N-ACYLNEURAMINATE CYTIDYLYLTRANSFERASE-RELATED"/>
    <property type="match status" value="1"/>
</dbReference>
<dbReference type="Pfam" id="PF02348">
    <property type="entry name" value="CTP_transf_3"/>
    <property type="match status" value="1"/>
</dbReference>
<protein>
    <submittedName>
        <fullName evidence="1">Acylneuraminate cytidylyltransferase</fullName>
    </submittedName>
</protein>
<sequence length="244" mass="27491">MFAGKTILALITARGGSKGLPGKNIRPLLGKPLIAWTIEQALDCPYLDRVVVSTDDREIAETARGFGAEVPFLRPPELATDEAKSIDVVLHALDYFAQQNDEYDYLVLLQPTSPLRRKEDIGRALELLIRNAARADSLVSVGEISHGHPAMVQKIDDEGLLQPFLGQRITALRRQDLSPAYVPYGVVFISKVDKLKLLKTFYQEKTLPYVIQRWQHYEIDDIYDFTVTEAILKQRLEGNHEFSG</sequence>
<dbReference type="PANTHER" id="PTHR21485">
    <property type="entry name" value="HAD SUPERFAMILY MEMBERS CMAS AND KDSC"/>
    <property type="match status" value="1"/>
</dbReference>
<dbReference type="InterPro" id="IPR050793">
    <property type="entry name" value="CMP-NeuNAc_synthase"/>
</dbReference>
<name>D5XCU0_THEPJ</name>
<dbReference type="eggNOG" id="COG1083">
    <property type="taxonomic scope" value="Bacteria"/>
</dbReference>
<dbReference type="RefSeq" id="WP_013121606.1">
    <property type="nucleotide sequence ID" value="NC_014152.1"/>
</dbReference>
<dbReference type="CDD" id="cd02513">
    <property type="entry name" value="CMP-NeuAc_Synthase"/>
    <property type="match status" value="1"/>
</dbReference>
<evidence type="ECO:0000313" key="1">
    <source>
        <dbReference type="EMBL" id="ADG83616.1"/>
    </source>
</evidence>
<proteinExistence type="predicted"/>
<dbReference type="Proteomes" id="UP000002377">
    <property type="component" value="Chromosome"/>
</dbReference>
<dbReference type="AlphaFoldDB" id="D5XCU0"/>
<evidence type="ECO:0000313" key="2">
    <source>
        <dbReference type="Proteomes" id="UP000002377"/>
    </source>
</evidence>